<evidence type="ECO:0000256" key="8">
    <source>
        <dbReference type="ARBA" id="ARBA00031344"/>
    </source>
</evidence>
<proteinExistence type="inferred from homology"/>
<dbReference type="AlphaFoldDB" id="A0A0N5B098"/>
<dbReference type="STRING" id="451379.A0A0N5B098"/>
<keyword evidence="9" id="KW-0175">Coiled coil</keyword>
<dbReference type="GO" id="GO:0015031">
    <property type="term" value="P:protein transport"/>
    <property type="evidence" value="ECO:0007669"/>
    <property type="project" value="UniProtKB-KW"/>
</dbReference>
<keyword evidence="6" id="KW-0333">Golgi apparatus</keyword>
<organism evidence="12 13">
    <name type="scientific">Syphacia muris</name>
    <dbReference type="NCBI Taxonomy" id="451379"/>
    <lineage>
        <taxon>Eukaryota</taxon>
        <taxon>Metazoa</taxon>
        <taxon>Ecdysozoa</taxon>
        <taxon>Nematoda</taxon>
        <taxon>Chromadorea</taxon>
        <taxon>Rhabditida</taxon>
        <taxon>Spirurina</taxon>
        <taxon>Oxyuridomorpha</taxon>
        <taxon>Oxyuroidea</taxon>
        <taxon>Oxyuridae</taxon>
        <taxon>Syphacia</taxon>
    </lineage>
</organism>
<evidence type="ECO:0000313" key="13">
    <source>
        <dbReference type="WBParaSite" id="SMUV_0001069701-mRNA-1"/>
    </source>
</evidence>
<accession>A0A0N5B098</accession>
<dbReference type="PROSITE" id="PS50217">
    <property type="entry name" value="BZIP"/>
    <property type="match status" value="1"/>
</dbReference>
<dbReference type="Gene3D" id="1.20.5.170">
    <property type="match status" value="1"/>
</dbReference>
<dbReference type="InterPro" id="IPR024602">
    <property type="entry name" value="COG_su2_N"/>
</dbReference>
<dbReference type="WBParaSite" id="SMUV_0001069701-mRNA-1">
    <property type="protein sequence ID" value="SMUV_0001069701-mRNA-1"/>
    <property type="gene ID" value="SMUV_0001069701"/>
</dbReference>
<evidence type="ECO:0000256" key="3">
    <source>
        <dbReference type="ARBA" id="ARBA00020977"/>
    </source>
</evidence>
<evidence type="ECO:0000313" key="12">
    <source>
        <dbReference type="Proteomes" id="UP000046393"/>
    </source>
</evidence>
<evidence type="ECO:0000256" key="10">
    <source>
        <dbReference type="SAM" id="MobiDB-lite"/>
    </source>
</evidence>
<dbReference type="CDD" id="cd14692">
    <property type="entry name" value="bZIP_ATF4"/>
    <property type="match status" value="1"/>
</dbReference>
<dbReference type="InterPro" id="IPR004827">
    <property type="entry name" value="bZIP"/>
</dbReference>
<comment type="subcellular location">
    <subcellularLocation>
        <location evidence="1">Golgi apparatus membrane</location>
        <topology evidence="1">Peripheral membrane protein</topology>
    </subcellularLocation>
</comment>
<dbReference type="GO" id="GO:0017119">
    <property type="term" value="C:Golgi transport complex"/>
    <property type="evidence" value="ECO:0007669"/>
    <property type="project" value="TreeGrafter"/>
</dbReference>
<dbReference type="Pfam" id="PF00170">
    <property type="entry name" value="bZIP_1"/>
    <property type="match status" value="1"/>
</dbReference>
<dbReference type="PROSITE" id="PS00036">
    <property type="entry name" value="BZIP_BASIC"/>
    <property type="match status" value="1"/>
</dbReference>
<evidence type="ECO:0000256" key="7">
    <source>
        <dbReference type="ARBA" id="ARBA00023136"/>
    </source>
</evidence>
<evidence type="ECO:0000256" key="5">
    <source>
        <dbReference type="ARBA" id="ARBA00022927"/>
    </source>
</evidence>
<keyword evidence="7" id="KW-0472">Membrane</keyword>
<dbReference type="SMART" id="SM00338">
    <property type="entry name" value="BRLZ"/>
    <property type="match status" value="1"/>
</dbReference>
<protein>
    <recommendedName>
        <fullName evidence="3">Conserved oligomeric Golgi complex subunit 2</fullName>
    </recommendedName>
    <alternativeName>
        <fullName evidence="8">Component of oligomeric Golgi complex 2</fullName>
    </alternativeName>
</protein>
<keyword evidence="4" id="KW-0813">Transport</keyword>
<dbReference type="SUPFAM" id="SSF57959">
    <property type="entry name" value="Leucine zipper domain"/>
    <property type="match status" value="1"/>
</dbReference>
<dbReference type="PANTHER" id="PTHR12961:SF0">
    <property type="entry name" value="CONSERVED OLIGOMERIC GOLGI COMPLEX SUBUNIT 2"/>
    <property type="match status" value="1"/>
</dbReference>
<evidence type="ECO:0000256" key="2">
    <source>
        <dbReference type="ARBA" id="ARBA00007603"/>
    </source>
</evidence>
<feature type="domain" description="BZIP" evidence="11">
    <location>
        <begin position="217"/>
        <end position="276"/>
    </location>
</feature>
<reference evidence="13" key="1">
    <citation type="submission" date="2016-04" db="UniProtKB">
        <authorList>
            <consortium name="WormBaseParasite"/>
        </authorList>
    </citation>
    <scope>IDENTIFICATION</scope>
</reference>
<evidence type="ECO:0000256" key="6">
    <source>
        <dbReference type="ARBA" id="ARBA00023034"/>
    </source>
</evidence>
<keyword evidence="12" id="KW-1185">Reference proteome</keyword>
<dbReference type="GO" id="GO:0000139">
    <property type="term" value="C:Golgi membrane"/>
    <property type="evidence" value="ECO:0007669"/>
    <property type="project" value="UniProtKB-SubCell"/>
</dbReference>
<evidence type="ECO:0000256" key="4">
    <source>
        <dbReference type="ARBA" id="ARBA00022448"/>
    </source>
</evidence>
<dbReference type="Pfam" id="PF06148">
    <property type="entry name" value="COG2_N"/>
    <property type="match status" value="1"/>
</dbReference>
<dbReference type="InterPro" id="IPR009316">
    <property type="entry name" value="COG2"/>
</dbReference>
<sequence>MVVHQMEQNLKYFGTCWDLKEETMSGDCILGIEPSNSSLLNKKSNSERSSETETLIDRGSPTSSCDSVWGYSVECSQHKNLDDGSPIFTNLESVNIYQSDWLEKWMDLNGVFDPNIELPCTDIDVSFYQLRQDSSGTGLCECEQCQNKDCAKCDSLTSKDDRNFEDLNQCNSSVLQDINEDCSFDECNTLNLESPREEHSKPKKSTEKGLAFTAVIERKREQNRSAAVRYREKRREEAKRKKEELHELELRNVALKTEVSGLTAEIAYLKGLLHDKLLGVVDFFLMWKEGEVVGVWLSMFFSDRFDVVVRCCSVEVSFSCFVPKGVSRLSIAIWLFFVPSSLDVGQVFKLLVTLAVGLRYVVLVCVIEEAELVQFVLSLVLMTTQCENQPHVSTAVSRALFLPTNSVSDSPLCFNKAYFNQENFNVDRFMNVVRRRANLSKIQNDLRLYLKLIQNSMIELINDDYADFVNLSSSLVGLKDTIDKLGKDIESVWDDFCMSTKKLMSTAEYIEKQVASLCHCRLKQIELRSSIAFINAVEHVTSCLSSKPDVIDAFWISQLTDGIVSLVLWHKRLPVDSDEKWNEAFNAIRLETKNLCENLLIADLQKECHLTRSLLGMLSLLDAADQAVSIVMNEVIEPKVNCVSEDLHEMLEKILDKVLQLRKLWLEKIEKWNGQCVFTTMFLDKCLLTYVISSLDKIKK</sequence>
<evidence type="ECO:0000259" key="11">
    <source>
        <dbReference type="PROSITE" id="PS50217"/>
    </source>
</evidence>
<dbReference type="InterPro" id="IPR046347">
    <property type="entry name" value="bZIP_sf"/>
</dbReference>
<comment type="similarity">
    <text evidence="2">Belongs to the COG2 family.</text>
</comment>
<dbReference type="Proteomes" id="UP000046393">
    <property type="component" value="Unplaced"/>
</dbReference>
<dbReference type="PANTHER" id="PTHR12961">
    <property type="entry name" value="CONSERVED OLIGOMERIC GOLGI COMPLEX COMPONENT 2"/>
    <property type="match status" value="1"/>
</dbReference>
<evidence type="ECO:0000256" key="9">
    <source>
        <dbReference type="SAM" id="Coils"/>
    </source>
</evidence>
<dbReference type="GO" id="GO:0007030">
    <property type="term" value="P:Golgi organization"/>
    <property type="evidence" value="ECO:0007669"/>
    <property type="project" value="InterPro"/>
</dbReference>
<keyword evidence="5" id="KW-0653">Protein transport</keyword>
<feature type="coiled-coil region" evidence="9">
    <location>
        <begin position="216"/>
        <end position="265"/>
    </location>
</feature>
<dbReference type="GO" id="GO:0006891">
    <property type="term" value="P:intra-Golgi vesicle-mediated transport"/>
    <property type="evidence" value="ECO:0007669"/>
    <property type="project" value="TreeGrafter"/>
</dbReference>
<dbReference type="GO" id="GO:0003700">
    <property type="term" value="F:DNA-binding transcription factor activity"/>
    <property type="evidence" value="ECO:0007669"/>
    <property type="project" value="InterPro"/>
</dbReference>
<feature type="region of interest" description="Disordered" evidence="10">
    <location>
        <begin position="40"/>
        <end position="65"/>
    </location>
</feature>
<name>A0A0N5B098_9BILA</name>
<evidence type="ECO:0000256" key="1">
    <source>
        <dbReference type="ARBA" id="ARBA00004395"/>
    </source>
</evidence>